<evidence type="ECO:0000313" key="8">
    <source>
        <dbReference type="Proteomes" id="UP000324022"/>
    </source>
</evidence>
<evidence type="ECO:0000256" key="3">
    <source>
        <dbReference type="ARBA" id="ARBA00022840"/>
    </source>
</evidence>
<reference evidence="7 8" key="1">
    <citation type="submission" date="2018-03" db="EMBL/GenBank/DDBJ databases">
        <authorList>
            <person name="Guldener U."/>
        </authorList>
    </citation>
    <scope>NUCLEOTIDE SEQUENCE [LARGE SCALE GENOMIC DNA]</scope>
    <source>
        <strain evidence="7 8">NBRC100155</strain>
    </source>
</reference>
<dbReference type="SUPFAM" id="SSF52540">
    <property type="entry name" value="P-loop containing nucleoside triphosphate hydrolases"/>
    <property type="match status" value="2"/>
</dbReference>
<dbReference type="EMBL" id="OOIN01000038">
    <property type="protein sequence ID" value="SPO31385.1"/>
    <property type="molecule type" value="Genomic_DNA"/>
</dbReference>
<dbReference type="SMART" id="SM00487">
    <property type="entry name" value="DEXDc"/>
    <property type="match status" value="1"/>
</dbReference>
<gene>
    <name evidence="7" type="ORF">UTRI_06515</name>
</gene>
<dbReference type="Gene3D" id="3.40.50.10810">
    <property type="entry name" value="Tandem AAA-ATPase domain"/>
    <property type="match status" value="2"/>
</dbReference>
<sequence length="1011" mass="110621">MEAMRRKIMEEQLAAIEHARQQHEQASSSSSSSSQNHTTAPSTSSNPAISSLPHRNKHAPPPKVKLYHPPLMPYLPPAASHSVGGGATNPPTPNGIGSRADPIVFDESSPIGAARSNPFQAARPTSSTNPNVASSRPPPTLPRPPASSSSSSSTRTTSTSSYAASQPFRSPNSKSSQAPFISPKATPPPPPLKNNNPFYHSPLAHPSSPSKSRSKAFQASQSLYMSDDYQPLAPSRTMFPDDSAVGPSIDAATRDKQLQDLLSNMVNVTEVSDDAKTSAKIVGLKCMLLPHQVQGVAWMREREKGSAKGGILADDMGLGKTVQTLALIVSNRPGQHASTIDLDVPSEAPKLGKKAASANKNGVQETHKPPEDLPRREMPSKTTLILAPLAVIKQWEREVNEKTDAGLQVYLYHGSGRTKKASHFSKFDIVITTYTTVASEYNNYISNLEAQAKGTLPSALATSKSKSKAKSKPKTASRSNGGRASRAVDSDAESASENRPIEIDSQDSDDSFAGPISTSKQIKKVMPTPLFEFPWLRIVLDEAQNIKNHKAKCSRACFLLSTNAVSRWCLTGTPLQNDAYEMFSLIHFLRVPPFDELAHFKEKIGEPLKSTNQNRVNWGMKRLCFVLQTIMLRRTKEAKTDEGKPILNLPKRNLELLELEFDSPQEKQFYLGLQERIKKAFEEEEQQQRATGRKSNMMASLVLLLRLRQACSHPAMVTGNLRVDAGAIGSAATNDTSASSQQNSAAAAAAAADEDDDDDGLAAMLSGLSVATKRCEQCNVEIPLDAPTPSADETNQPGDLMAAVNPNLAKRRLCLDCTNLASNHSQDLFALSFGSTKIRKMLALLSSIRDADRTEKTIVFSQFTSFLNLVEPHLKNHSYRYVRYDGSMKPQERESALERIRNDPSITIILISFKAGSTGLNLTSCSRVILMDLWWNPQIEEQAFDRAHRLGQTRDVTIYKLSIKNTVEERILKLQDKKRALAKAALEGSKLVKGNKLDAKEIWFLFNGTDQ</sequence>
<evidence type="ECO:0000259" key="5">
    <source>
        <dbReference type="PROSITE" id="PS51192"/>
    </source>
</evidence>
<name>A0A5C3EMQ8_9BASI</name>
<dbReference type="GO" id="GO:0005634">
    <property type="term" value="C:nucleus"/>
    <property type="evidence" value="ECO:0007669"/>
    <property type="project" value="TreeGrafter"/>
</dbReference>
<evidence type="ECO:0000256" key="2">
    <source>
        <dbReference type="ARBA" id="ARBA00022801"/>
    </source>
</evidence>
<dbReference type="InterPro" id="IPR027417">
    <property type="entry name" value="P-loop_NTPase"/>
</dbReference>
<dbReference type="SMART" id="SM00490">
    <property type="entry name" value="HELICc"/>
    <property type="match status" value="1"/>
</dbReference>
<dbReference type="Pfam" id="PF00176">
    <property type="entry name" value="SNF2-rel_dom"/>
    <property type="match status" value="1"/>
</dbReference>
<dbReference type="CDD" id="cd18793">
    <property type="entry name" value="SF2_C_SNF"/>
    <property type="match status" value="1"/>
</dbReference>
<feature type="compositionally biased region" description="Low complexity" evidence="4">
    <location>
        <begin position="146"/>
        <end position="165"/>
    </location>
</feature>
<dbReference type="InterPro" id="IPR001650">
    <property type="entry name" value="Helicase_C-like"/>
</dbReference>
<keyword evidence="1" id="KW-0547">Nucleotide-binding</keyword>
<feature type="compositionally biased region" description="Pro residues" evidence="4">
    <location>
        <begin position="136"/>
        <end position="145"/>
    </location>
</feature>
<accession>A0A5C3EMQ8</accession>
<keyword evidence="7" id="KW-0436">Ligase</keyword>
<protein>
    <submittedName>
        <fullName evidence="7">Related to ULS1 ### ubiquitin ligase for SUMO conjugates</fullName>
    </submittedName>
</protein>
<organism evidence="7 8">
    <name type="scientific">Ustilago trichophora</name>
    <dbReference type="NCBI Taxonomy" id="86804"/>
    <lineage>
        <taxon>Eukaryota</taxon>
        <taxon>Fungi</taxon>
        <taxon>Dikarya</taxon>
        <taxon>Basidiomycota</taxon>
        <taxon>Ustilaginomycotina</taxon>
        <taxon>Ustilaginomycetes</taxon>
        <taxon>Ustilaginales</taxon>
        <taxon>Ustilaginaceae</taxon>
        <taxon>Ustilago</taxon>
    </lineage>
</organism>
<feature type="domain" description="Helicase ATP-binding" evidence="5">
    <location>
        <begin position="301"/>
        <end position="592"/>
    </location>
</feature>
<dbReference type="Pfam" id="PF00271">
    <property type="entry name" value="Helicase_C"/>
    <property type="match status" value="1"/>
</dbReference>
<dbReference type="AlphaFoldDB" id="A0A5C3EMQ8"/>
<evidence type="ECO:0000256" key="4">
    <source>
        <dbReference type="SAM" id="MobiDB-lite"/>
    </source>
</evidence>
<dbReference type="CDD" id="cd18008">
    <property type="entry name" value="DEXDc_SHPRH-like"/>
    <property type="match status" value="1"/>
</dbReference>
<feature type="region of interest" description="Disordered" evidence="4">
    <location>
        <begin position="345"/>
        <end position="376"/>
    </location>
</feature>
<dbReference type="PANTHER" id="PTHR45626:SF14">
    <property type="entry name" value="ATP-DEPENDENT DNA HELICASE (EUROFUNG)"/>
    <property type="match status" value="1"/>
</dbReference>
<dbReference type="GO" id="GO:0005524">
    <property type="term" value="F:ATP binding"/>
    <property type="evidence" value="ECO:0007669"/>
    <property type="project" value="UniProtKB-KW"/>
</dbReference>
<dbReference type="GO" id="GO:0016787">
    <property type="term" value="F:hydrolase activity"/>
    <property type="evidence" value="ECO:0007669"/>
    <property type="project" value="UniProtKB-KW"/>
</dbReference>
<dbReference type="InterPro" id="IPR014001">
    <property type="entry name" value="Helicase_ATP-bd"/>
</dbReference>
<proteinExistence type="predicted"/>
<dbReference type="PROSITE" id="PS51194">
    <property type="entry name" value="HELICASE_CTER"/>
    <property type="match status" value="1"/>
</dbReference>
<dbReference type="InterPro" id="IPR000330">
    <property type="entry name" value="SNF2_N"/>
</dbReference>
<dbReference type="Gene3D" id="3.40.50.300">
    <property type="entry name" value="P-loop containing nucleotide triphosphate hydrolases"/>
    <property type="match status" value="1"/>
</dbReference>
<feature type="compositionally biased region" description="Polar residues" evidence="4">
    <location>
        <begin position="117"/>
        <end position="132"/>
    </location>
</feature>
<feature type="domain" description="Helicase C-terminal" evidence="6">
    <location>
        <begin position="840"/>
        <end position="987"/>
    </location>
</feature>
<dbReference type="GO" id="GO:0016874">
    <property type="term" value="F:ligase activity"/>
    <property type="evidence" value="ECO:0007669"/>
    <property type="project" value="UniProtKB-KW"/>
</dbReference>
<dbReference type="OrthoDB" id="423559at2759"/>
<keyword evidence="8" id="KW-1185">Reference proteome</keyword>
<evidence type="ECO:0000256" key="1">
    <source>
        <dbReference type="ARBA" id="ARBA00022741"/>
    </source>
</evidence>
<evidence type="ECO:0000313" key="7">
    <source>
        <dbReference type="EMBL" id="SPO31385.1"/>
    </source>
</evidence>
<feature type="compositionally biased region" description="Basic and acidic residues" evidence="4">
    <location>
        <begin position="1"/>
        <end position="10"/>
    </location>
</feature>
<feature type="compositionally biased region" description="Basic residues" evidence="4">
    <location>
        <begin position="465"/>
        <end position="475"/>
    </location>
</feature>
<keyword evidence="3" id="KW-0067">ATP-binding</keyword>
<dbReference type="PROSITE" id="PS51192">
    <property type="entry name" value="HELICASE_ATP_BIND_1"/>
    <property type="match status" value="1"/>
</dbReference>
<feature type="compositionally biased region" description="Polar residues" evidence="4">
    <location>
        <begin position="207"/>
        <end position="219"/>
    </location>
</feature>
<keyword evidence="2" id="KW-0378">Hydrolase</keyword>
<dbReference type="GO" id="GO:0006281">
    <property type="term" value="P:DNA repair"/>
    <property type="evidence" value="ECO:0007669"/>
    <property type="project" value="TreeGrafter"/>
</dbReference>
<dbReference type="InterPro" id="IPR038718">
    <property type="entry name" value="SNF2-like_sf"/>
</dbReference>
<feature type="compositionally biased region" description="Polar residues" evidence="4">
    <location>
        <begin position="35"/>
        <end position="49"/>
    </location>
</feature>
<dbReference type="GO" id="GO:0008094">
    <property type="term" value="F:ATP-dependent activity, acting on DNA"/>
    <property type="evidence" value="ECO:0007669"/>
    <property type="project" value="TreeGrafter"/>
</dbReference>
<feature type="region of interest" description="Disordered" evidence="4">
    <location>
        <begin position="459"/>
        <end position="516"/>
    </location>
</feature>
<dbReference type="Proteomes" id="UP000324022">
    <property type="component" value="Unassembled WGS sequence"/>
</dbReference>
<feature type="region of interest" description="Disordered" evidence="4">
    <location>
        <begin position="1"/>
        <end position="219"/>
    </location>
</feature>
<dbReference type="InterPro" id="IPR049730">
    <property type="entry name" value="SNF2/RAD54-like_C"/>
</dbReference>
<evidence type="ECO:0000259" key="6">
    <source>
        <dbReference type="PROSITE" id="PS51194"/>
    </source>
</evidence>
<feature type="compositionally biased region" description="Basic and acidic residues" evidence="4">
    <location>
        <begin position="365"/>
        <end position="376"/>
    </location>
</feature>
<feature type="compositionally biased region" description="Polar residues" evidence="4">
    <location>
        <begin position="167"/>
        <end position="179"/>
    </location>
</feature>
<dbReference type="PANTHER" id="PTHR45626">
    <property type="entry name" value="TRANSCRIPTION TERMINATION FACTOR 2-RELATED"/>
    <property type="match status" value="1"/>
</dbReference>
<dbReference type="InterPro" id="IPR050628">
    <property type="entry name" value="SNF2_RAD54_helicase_TF"/>
</dbReference>